<evidence type="ECO:0000256" key="2">
    <source>
        <dbReference type="PROSITE-ProRule" id="PRU00808"/>
    </source>
</evidence>
<evidence type="ECO:0000256" key="1">
    <source>
        <dbReference type="ARBA" id="ARBA00022942"/>
    </source>
</evidence>
<dbReference type="AlphaFoldDB" id="A0AAU9FKB5"/>
<keyword evidence="4" id="KW-1185">Reference proteome</keyword>
<dbReference type="PANTHER" id="PTHR11599">
    <property type="entry name" value="PROTEASOME SUBUNIT ALPHA/BETA"/>
    <property type="match status" value="1"/>
</dbReference>
<proteinExistence type="inferred from homology"/>
<dbReference type="InterPro" id="IPR001353">
    <property type="entry name" value="Proteasome_sua/b"/>
</dbReference>
<keyword evidence="1 2" id="KW-0647">Proteasome</keyword>
<dbReference type="EMBL" id="AP029264">
    <property type="protein sequence ID" value="BFF96242.1"/>
    <property type="molecule type" value="Genomic_DNA"/>
</dbReference>
<dbReference type="GO" id="GO:0019773">
    <property type="term" value="C:proteasome core complex, alpha-subunit complex"/>
    <property type="evidence" value="ECO:0007669"/>
    <property type="project" value="UniProtKB-UniRule"/>
</dbReference>
<gene>
    <name evidence="3" type="ORF">DMAD_13481</name>
</gene>
<organism evidence="3 4">
    <name type="scientific">Drosophila madeirensis</name>
    <name type="common">Fruit fly</name>
    <dbReference type="NCBI Taxonomy" id="30013"/>
    <lineage>
        <taxon>Eukaryota</taxon>
        <taxon>Metazoa</taxon>
        <taxon>Ecdysozoa</taxon>
        <taxon>Arthropoda</taxon>
        <taxon>Hexapoda</taxon>
        <taxon>Insecta</taxon>
        <taxon>Pterygota</taxon>
        <taxon>Neoptera</taxon>
        <taxon>Endopterygota</taxon>
        <taxon>Diptera</taxon>
        <taxon>Brachycera</taxon>
        <taxon>Muscomorpha</taxon>
        <taxon>Ephydroidea</taxon>
        <taxon>Drosophilidae</taxon>
        <taxon>Drosophila</taxon>
        <taxon>Sophophora</taxon>
    </lineage>
</organism>
<dbReference type="Gene3D" id="3.60.20.10">
    <property type="entry name" value="Glutamine Phosphoribosylpyrophosphate, subunit 1, domain 1"/>
    <property type="match status" value="1"/>
</dbReference>
<evidence type="ECO:0000313" key="4">
    <source>
        <dbReference type="Proteomes" id="UP001500889"/>
    </source>
</evidence>
<accession>A0AAU9FKB5</accession>
<dbReference type="GO" id="GO:0051603">
    <property type="term" value="P:proteolysis involved in protein catabolic process"/>
    <property type="evidence" value="ECO:0007669"/>
    <property type="project" value="InterPro"/>
</dbReference>
<evidence type="ECO:0000313" key="3">
    <source>
        <dbReference type="EMBL" id="BFF96242.1"/>
    </source>
</evidence>
<dbReference type="InterPro" id="IPR029055">
    <property type="entry name" value="Ntn_hydrolases_N"/>
</dbReference>
<protein>
    <submittedName>
        <fullName evidence="3">Proteasome subunit alpha type-3-like</fullName>
    </submittedName>
</protein>
<dbReference type="InterPro" id="IPR023332">
    <property type="entry name" value="Proteasome_alpha-type"/>
</dbReference>
<dbReference type="PROSITE" id="PS51475">
    <property type="entry name" value="PROTEASOME_ALPHA_2"/>
    <property type="match status" value="1"/>
</dbReference>
<dbReference type="Pfam" id="PF00227">
    <property type="entry name" value="Proteasome"/>
    <property type="match status" value="1"/>
</dbReference>
<sequence>MSDKYSTGAGFDLCASQYAPNGRLLQLEYAARAADNSGTVIGVCGKDSVLLAVENLNINKLFEKEANQRIFNIDGSIGLAVGGLLGDCNILVDRARLEAASYRQKYERGITLELLCERVDSFLHAYTLYSAVRPFALSIMMASWDNKNGPRLYKIEPSGTTTGHFCCSFGKGSEQALNEMEKFEFKDFPTDQLVKAAAEIIHGVHDERKDKNFRLDVGIVGSQTKGKFEYRLKQQ</sequence>
<dbReference type="InterPro" id="IPR050115">
    <property type="entry name" value="Proteasome_alpha"/>
</dbReference>
<reference evidence="3 4" key="1">
    <citation type="submission" date="2024-02" db="EMBL/GenBank/DDBJ databases">
        <title>A chromosome-level genome assembly of Drosophila madeirensis, a fruit fly species endemic to Madeira island.</title>
        <authorList>
            <person name="Tomihara K."/>
            <person name="Llopart A."/>
            <person name="Yamamoto D."/>
        </authorList>
    </citation>
    <scope>NUCLEOTIDE SEQUENCE [LARGE SCALE GENOMIC DNA]</scope>
    <source>
        <strain evidence="3 4">RF1</strain>
    </source>
</reference>
<comment type="similarity">
    <text evidence="2">Belongs to the peptidase T1A family.</text>
</comment>
<dbReference type="Proteomes" id="UP001500889">
    <property type="component" value="Chromosome U"/>
</dbReference>
<name>A0AAU9FKB5_DROMD</name>
<dbReference type="SUPFAM" id="SSF56235">
    <property type="entry name" value="N-terminal nucleophile aminohydrolases (Ntn hydrolases)"/>
    <property type="match status" value="1"/>
</dbReference>